<reference evidence="2" key="1">
    <citation type="submission" date="2023-11" db="EMBL/GenBank/DDBJ databases">
        <title>MicrobeMod: A computational toolkit for identifying prokaryotic methylation and restriction-modification with nanopore sequencing.</title>
        <authorList>
            <person name="Crits-Christoph A."/>
            <person name="Kang S.C."/>
            <person name="Lee H."/>
            <person name="Ostrov N."/>
        </authorList>
    </citation>
    <scope>NUCLEOTIDE SEQUENCE</scope>
    <source>
        <strain evidence="2">ATCC 51242</strain>
    </source>
</reference>
<feature type="transmembrane region" description="Helical" evidence="1">
    <location>
        <begin position="57"/>
        <end position="74"/>
    </location>
</feature>
<accession>A0AB35TBD3</accession>
<feature type="transmembrane region" description="Helical" evidence="1">
    <location>
        <begin position="18"/>
        <end position="45"/>
    </location>
</feature>
<feature type="transmembrane region" description="Helical" evidence="1">
    <location>
        <begin position="180"/>
        <end position="202"/>
    </location>
</feature>
<proteinExistence type="predicted"/>
<comment type="caution">
    <text evidence="2">The sequence shown here is derived from an EMBL/GenBank/DDBJ whole genome shotgun (WGS) entry which is preliminary data.</text>
</comment>
<dbReference type="RefSeq" id="WP_143533778.1">
    <property type="nucleotide sequence ID" value="NZ_JAWXXX010000002.1"/>
</dbReference>
<evidence type="ECO:0000313" key="3">
    <source>
        <dbReference type="Proteomes" id="UP001281130"/>
    </source>
</evidence>
<evidence type="ECO:0000313" key="2">
    <source>
        <dbReference type="EMBL" id="MDX5895291.1"/>
    </source>
</evidence>
<keyword evidence="1" id="KW-1133">Transmembrane helix</keyword>
<dbReference type="AlphaFoldDB" id="A0AB35TBD3"/>
<name>A0AB35TBD3_RUBRA</name>
<keyword evidence="1" id="KW-0472">Membrane</keyword>
<feature type="transmembrane region" description="Helical" evidence="1">
    <location>
        <begin position="152"/>
        <end position="173"/>
    </location>
</feature>
<keyword evidence="1" id="KW-0812">Transmembrane</keyword>
<gene>
    <name evidence="2" type="ORF">SIL72_14785</name>
</gene>
<dbReference type="Proteomes" id="UP001281130">
    <property type="component" value="Unassembled WGS sequence"/>
</dbReference>
<organism evidence="2 3">
    <name type="scientific">Rubrobacter radiotolerans</name>
    <name type="common">Arthrobacter radiotolerans</name>
    <dbReference type="NCBI Taxonomy" id="42256"/>
    <lineage>
        <taxon>Bacteria</taxon>
        <taxon>Bacillati</taxon>
        <taxon>Actinomycetota</taxon>
        <taxon>Rubrobacteria</taxon>
        <taxon>Rubrobacterales</taxon>
        <taxon>Rubrobacteraceae</taxon>
        <taxon>Rubrobacter</taxon>
    </lineage>
</organism>
<evidence type="ECO:0000256" key="1">
    <source>
        <dbReference type="SAM" id="Phobius"/>
    </source>
</evidence>
<sequence>MTDDAQHRQTPDLEGRTFILCGGYLGGALAGAWLGLVAAFVLGVAPSDPPRFLGEDLVAALVAASVLVVLVALVRRVDGRGRAAALGLLFAASFAALDVLCSLYLLAPPLDVLCVLPPEEGPSARFDATLVALQEELPPWCRSTPPVTTSPAFWAAVAPATLVATLLCSAAIRRSALLQFVGLLVGSLFALTGLLLSLARAFA</sequence>
<dbReference type="EMBL" id="JAWXXX010000002">
    <property type="protein sequence ID" value="MDX5895291.1"/>
    <property type="molecule type" value="Genomic_DNA"/>
</dbReference>
<feature type="transmembrane region" description="Helical" evidence="1">
    <location>
        <begin position="86"/>
        <end position="107"/>
    </location>
</feature>
<protein>
    <submittedName>
        <fullName evidence="2">Uncharacterized protein</fullName>
    </submittedName>
</protein>